<organism evidence="1 2">
    <name type="scientific">Paraburkholderia bengalensis</name>
    <dbReference type="NCBI Taxonomy" id="2747562"/>
    <lineage>
        <taxon>Bacteria</taxon>
        <taxon>Pseudomonadati</taxon>
        <taxon>Pseudomonadota</taxon>
        <taxon>Betaproteobacteria</taxon>
        <taxon>Burkholderiales</taxon>
        <taxon>Burkholderiaceae</taxon>
        <taxon>Paraburkholderia</taxon>
    </lineage>
</organism>
<dbReference type="EMBL" id="JACFYJ010000127">
    <property type="protein sequence ID" value="MEI6002705.1"/>
    <property type="molecule type" value="Genomic_DNA"/>
</dbReference>
<keyword evidence="2" id="KW-1185">Reference proteome</keyword>
<dbReference type="Proteomes" id="UP001386437">
    <property type="component" value="Unassembled WGS sequence"/>
</dbReference>
<proteinExistence type="predicted"/>
<reference evidence="1 2" key="1">
    <citation type="journal article" date="2022" name="Arch. Microbiol.">
        <title>Paraburkholderia bengalensis sp. nov. isolated from roots of Oryza sativa, IR64.</title>
        <authorList>
            <person name="Nag P."/>
            <person name="Mondal N."/>
            <person name="Sarkar J."/>
            <person name="Das S."/>
        </authorList>
    </citation>
    <scope>NUCLEOTIDE SEQUENCE [LARGE SCALE GENOMIC DNA]</scope>
    <source>
        <strain evidence="1 2">IR64_4_BI</strain>
    </source>
</reference>
<comment type="caution">
    <text evidence="1">The sequence shown here is derived from an EMBL/GenBank/DDBJ whole genome shotgun (WGS) entry which is preliminary data.</text>
</comment>
<dbReference type="RefSeq" id="WP_336602313.1">
    <property type="nucleotide sequence ID" value="NZ_JACFYJ010000127.1"/>
</dbReference>
<protein>
    <submittedName>
        <fullName evidence="1">Uncharacterized protein</fullName>
    </submittedName>
</protein>
<evidence type="ECO:0000313" key="2">
    <source>
        <dbReference type="Proteomes" id="UP001386437"/>
    </source>
</evidence>
<sequence length="70" mass="7730">MADFRARTHAFAGEGIRGAGRVRCVHKEARTKEDKAAVAREMMRPQAWPQAGDTRLSRCALLPRLVGLIA</sequence>
<accession>A0ABU8J4W1</accession>
<evidence type="ECO:0000313" key="1">
    <source>
        <dbReference type="EMBL" id="MEI6002705.1"/>
    </source>
</evidence>
<gene>
    <name evidence="1" type="ORF">H3V53_38075</name>
</gene>
<name>A0ABU8J4W1_9BURK</name>